<keyword evidence="1" id="KW-0812">Transmembrane</keyword>
<reference evidence="2 3" key="1">
    <citation type="journal article" date="2023" name="IMA Fungus">
        <title>Comparative genomic study of the Penicillium genus elucidates a diverse pangenome and 15 lateral gene transfer events.</title>
        <authorList>
            <person name="Petersen C."/>
            <person name="Sorensen T."/>
            <person name="Nielsen M.R."/>
            <person name="Sondergaard T.E."/>
            <person name="Sorensen J.L."/>
            <person name="Fitzpatrick D.A."/>
            <person name="Frisvad J.C."/>
            <person name="Nielsen K.L."/>
        </authorList>
    </citation>
    <scope>NUCLEOTIDE SEQUENCE [LARGE SCALE GENOMIC DNA]</scope>
    <source>
        <strain evidence="2 3">IBT 35679</strain>
    </source>
</reference>
<evidence type="ECO:0000313" key="3">
    <source>
        <dbReference type="Proteomes" id="UP001220324"/>
    </source>
</evidence>
<evidence type="ECO:0000313" key="2">
    <source>
        <dbReference type="EMBL" id="KAJ5546040.1"/>
    </source>
</evidence>
<dbReference type="PANTHER" id="PTHR37544:SF1">
    <property type="entry name" value="PHOSPHORIBOSYLAMINOIMIDAZOLE-SUCCINOCARBOXAMIDE SYNTHASE"/>
    <property type="match status" value="1"/>
</dbReference>
<dbReference type="InterPro" id="IPR021840">
    <property type="entry name" value="DUF3433"/>
</dbReference>
<protein>
    <submittedName>
        <fullName evidence="2">Uncharacterized protein</fullName>
    </submittedName>
</protein>
<feature type="transmembrane region" description="Helical" evidence="1">
    <location>
        <begin position="40"/>
        <end position="59"/>
    </location>
</feature>
<comment type="caution">
    <text evidence="2">The sequence shown here is derived from an EMBL/GenBank/DDBJ whole genome shotgun (WGS) entry which is preliminary data.</text>
</comment>
<dbReference type="AlphaFoldDB" id="A0AAD6CZ23"/>
<feature type="transmembrane region" description="Helical" evidence="1">
    <location>
        <begin position="535"/>
        <end position="554"/>
    </location>
</feature>
<dbReference type="Proteomes" id="UP001220324">
    <property type="component" value="Unassembled WGS sequence"/>
</dbReference>
<accession>A0AAD6CZ23</accession>
<gene>
    <name evidence="2" type="ORF">N7494_003625</name>
</gene>
<dbReference type="Pfam" id="PF11915">
    <property type="entry name" value="DUF3433"/>
    <property type="match status" value="2"/>
</dbReference>
<proteinExistence type="predicted"/>
<dbReference type="PANTHER" id="PTHR37544">
    <property type="entry name" value="SPRAY-RELATED"/>
    <property type="match status" value="1"/>
</dbReference>
<feature type="transmembrane region" description="Helical" evidence="1">
    <location>
        <begin position="79"/>
        <end position="96"/>
    </location>
</feature>
<evidence type="ECO:0000256" key="1">
    <source>
        <dbReference type="SAM" id="Phobius"/>
    </source>
</evidence>
<dbReference type="EMBL" id="JAQIZZ010000003">
    <property type="protein sequence ID" value="KAJ5546040.1"/>
    <property type="molecule type" value="Genomic_DNA"/>
</dbReference>
<sequence>MNLKRNGKTEVDSIISISSHTASSKNATKPGWRPFYLRKWVLILFVVSFCAIIATLEVLNYVSSANQGLASSVESRHYLWTYGPTAILTIIAALWARVEFQAKSSAPWQAMSEKPEEPEKSVLLDYISAMQPVAMVKAMRNRHYVVAAGIACSLLLRLLIIVSTSLFSLEEVQVSKSNIPIQLQGNFSTLSVSDLSNAVYNPFNVINGILFENVSYMDGTTDNLTFPTFSAPTISNDSVITANITGLVSDLDCESAHLDINLWQLRTVWVGAKSPGGTVQVEDNVLSSSSCKISNVSLSIPSNQETGAQVTAKTPYAARLKSGQCTNSNNLDENRVILIAVEAHLGNSTESPYGNFTEDGIEFSGNSNWHRTTVNITAKRVVAAICKPTFSIVRMVATTNTTDTSSTTQFEVTGIERTVLPHLTAWQVADDVLKGSVDIDIYQPIVDLDQFPATNKTLVDVAYSIQLGAKFIGETGSIDKLFDSGILVNAASTYYRAMGAQLVHQGLTSQSQSASLGSAIINENRVIMAQLPLRAMEACLILVIMFAITMIVLVPSAQLSPFNPTSISAIAAILSNSKVLRESLCGSSAMPLKRLSHFLQRRRYYTERTPGGFCIAAVGDETKSHSDFNDTDLNFKKPQWSPLPNKIVRVVVFIVVALLIVALETLLYFSQSNDGLADVPSSDDNVHYLWTMIPALIMVIIGLLFGSMDFNTRCLAPYVSLKHKAGASSQFMTVDFLDSLSTTTIFSSVRMKHFAVLAATLATLITSVLTIVTSGLYTALTVSEKTTMDFTQETTFYGASGDSQSGITTAEYILQDNLAYPKWTYKELAFPKLSMNATNKKNFSDSFVDIIVPAMRGTLACKLQTDDELNAKFSSSEKVITYDIWAEQCSNSTSWTKETQNFDLKAQTVFGRSVPNTCHEDQASDTATISTSSIATMSYIWGTMQNDSFIHIAALTCQESAEMVDTQTRFILPGFAISETDPPVPDESTARTAKNYTTSDASGALMENDPGVRFDSFFQALILGKYAIPEEWISNKADNEKVIDAIKVQNKFMRAQVFNTFNRETVDGSGDSPLVGNVTTPGQRRLFQDAVSTRVLDVLLGLLILFGILGSVLTNTDHVLPKNPCSIAAVASLLADSNFLHRFGSDVDPNDRAIDKVFANCRFFLGLCYDGPLRGSNDDRFTVYLTDYGIEKDFPLAPERWI</sequence>
<feature type="transmembrane region" description="Helical" evidence="1">
    <location>
        <begin position="688"/>
        <end position="706"/>
    </location>
</feature>
<feature type="transmembrane region" description="Helical" evidence="1">
    <location>
        <begin position="144"/>
        <end position="169"/>
    </location>
</feature>
<name>A0AAD6CZ23_9EURO</name>
<organism evidence="2 3">
    <name type="scientific">Penicillium frequentans</name>
    <dbReference type="NCBI Taxonomy" id="3151616"/>
    <lineage>
        <taxon>Eukaryota</taxon>
        <taxon>Fungi</taxon>
        <taxon>Dikarya</taxon>
        <taxon>Ascomycota</taxon>
        <taxon>Pezizomycotina</taxon>
        <taxon>Eurotiomycetes</taxon>
        <taxon>Eurotiomycetidae</taxon>
        <taxon>Eurotiales</taxon>
        <taxon>Aspergillaceae</taxon>
        <taxon>Penicillium</taxon>
    </lineage>
</organism>
<keyword evidence="3" id="KW-1185">Reference proteome</keyword>
<keyword evidence="1" id="KW-0472">Membrane</keyword>
<keyword evidence="1" id="KW-1133">Transmembrane helix</keyword>
<feature type="transmembrane region" description="Helical" evidence="1">
    <location>
        <begin position="754"/>
        <end position="780"/>
    </location>
</feature>
<feature type="transmembrane region" description="Helical" evidence="1">
    <location>
        <begin position="647"/>
        <end position="668"/>
    </location>
</feature>